<dbReference type="GO" id="GO:0005886">
    <property type="term" value="C:plasma membrane"/>
    <property type="evidence" value="ECO:0007669"/>
    <property type="project" value="TreeGrafter"/>
</dbReference>
<feature type="transmembrane region" description="Helical" evidence="1">
    <location>
        <begin position="250"/>
        <end position="270"/>
    </location>
</feature>
<evidence type="ECO:0008006" key="6">
    <source>
        <dbReference type="Google" id="ProtNLM"/>
    </source>
</evidence>
<feature type="transmembrane region" description="Helical" evidence="1">
    <location>
        <begin position="69"/>
        <end position="88"/>
    </location>
</feature>
<accession>A0A510DZF7</accession>
<dbReference type="KEGG" id="step:IC006_0044"/>
<dbReference type="Pfam" id="PF03956">
    <property type="entry name" value="Lys_export"/>
    <property type="match status" value="1"/>
</dbReference>
<dbReference type="Proteomes" id="UP000322983">
    <property type="component" value="Chromosome"/>
</dbReference>
<dbReference type="AlphaFoldDB" id="A0A510DZF7"/>
<keyword evidence="1" id="KW-0472">Membrane</keyword>
<dbReference type="PANTHER" id="PTHR35804:SF1">
    <property type="entry name" value="LYSINE EXPORTER LYSO"/>
    <property type="match status" value="1"/>
</dbReference>
<evidence type="ECO:0000313" key="2">
    <source>
        <dbReference type="EMBL" id="BBG22760.1"/>
    </source>
</evidence>
<evidence type="ECO:0000313" key="5">
    <source>
        <dbReference type="Proteomes" id="UP000325030"/>
    </source>
</evidence>
<dbReference type="GO" id="GO:0015661">
    <property type="term" value="F:L-lysine efflux transmembrane transporter activity"/>
    <property type="evidence" value="ECO:0007669"/>
    <property type="project" value="InterPro"/>
</dbReference>
<dbReference type="EMBL" id="AP018929">
    <property type="protein sequence ID" value="BBG22760.1"/>
    <property type="molecule type" value="Genomic_DNA"/>
</dbReference>
<evidence type="ECO:0000313" key="4">
    <source>
        <dbReference type="Proteomes" id="UP000322983"/>
    </source>
</evidence>
<proteinExistence type="predicted"/>
<evidence type="ECO:0000256" key="1">
    <source>
        <dbReference type="SAM" id="Phobius"/>
    </source>
</evidence>
<keyword evidence="1" id="KW-1133">Transmembrane helix</keyword>
<accession>A0A510DRJ0</accession>
<dbReference type="STRING" id="1294262.GCA_001316085_00838"/>
<evidence type="ECO:0000313" key="3">
    <source>
        <dbReference type="EMBL" id="BBG25539.1"/>
    </source>
</evidence>
<feature type="transmembrane region" description="Helical" evidence="1">
    <location>
        <begin position="168"/>
        <end position="187"/>
    </location>
</feature>
<dbReference type="InterPro" id="IPR005642">
    <property type="entry name" value="LysO"/>
</dbReference>
<feature type="transmembrane region" description="Helical" evidence="1">
    <location>
        <begin position="44"/>
        <end position="63"/>
    </location>
</feature>
<protein>
    <recommendedName>
        <fullName evidence="6">Lysine exporter LysO</fullName>
    </recommendedName>
</protein>
<keyword evidence="1" id="KW-0812">Transmembrane</keyword>
<reference evidence="5" key="1">
    <citation type="submission" date="2018-09" db="EMBL/GenBank/DDBJ databases">
        <title>Complete Genome Sequencing of Sulfolobus sp. JCM 16834.</title>
        <authorList>
            <person name="Kato S."/>
            <person name="Itoh T."/>
            <person name="Ohkuma M."/>
        </authorList>
    </citation>
    <scope>NUCLEOTIDE SEQUENCE [LARGE SCALE GENOMIC DNA]</scope>
    <source>
        <strain evidence="5">IC-007</strain>
    </source>
</reference>
<dbReference type="EMBL" id="AP018930">
    <property type="protein sequence ID" value="BBG25539.1"/>
    <property type="molecule type" value="Genomic_DNA"/>
</dbReference>
<organism evidence="3 5">
    <name type="scientific">Sulfuracidifex tepidarius</name>
    <dbReference type="NCBI Taxonomy" id="1294262"/>
    <lineage>
        <taxon>Archaea</taxon>
        <taxon>Thermoproteota</taxon>
        <taxon>Thermoprotei</taxon>
        <taxon>Sulfolobales</taxon>
        <taxon>Sulfolobaceae</taxon>
        <taxon>Sulfuracidifex</taxon>
    </lineage>
</organism>
<feature type="transmembrane region" description="Helical" evidence="1">
    <location>
        <begin position="15"/>
        <end position="32"/>
    </location>
</feature>
<name>A0A510DZF7_9CREN</name>
<feature type="transmembrane region" description="Helical" evidence="1">
    <location>
        <begin position="131"/>
        <end position="148"/>
    </location>
</feature>
<dbReference type="Proteomes" id="UP000325030">
    <property type="component" value="Chromosome"/>
</dbReference>
<gene>
    <name evidence="2" type="ORF">IC006_0044</name>
    <name evidence="3" type="ORF">IC007_0044</name>
</gene>
<dbReference type="PANTHER" id="PTHR35804">
    <property type="entry name" value="LYSINE EXPORTER LYSO"/>
    <property type="match status" value="1"/>
</dbReference>
<feature type="transmembrane region" description="Helical" evidence="1">
    <location>
        <begin position="109"/>
        <end position="125"/>
    </location>
</feature>
<sequence>MRKVCSKNVLDEVEFSLAFISLYVSFGLIGKLKRNENITKVNDIVVYILIFSISLWAGSSVSINELLSLVLYSVLGSVIIIVVTYEIGTIWKMRGNVKVDSRKTNQLQYKYGIPFLLGWIVGLIVKPDLAYSTIIDVELLALAVFLGYSTANSMTIKVIRGSLSKGGISLLIVIIGNLIAGVIFHFIGMGSLKLTEIIAMGSGWYTFTGPLVSTYYSPYYGSIAFLINFFREQLSYVILPFLLRIRYNPYSAIAVGGATSMDTTLPLYALLLGDDYVMTAVFSGVTLTVFIPIFLPLMLNLP</sequence>
<feature type="transmembrane region" description="Helical" evidence="1">
    <location>
        <begin position="276"/>
        <end position="299"/>
    </location>
</feature>
<reference evidence="3 4" key="2">
    <citation type="journal article" date="2020" name="Int. J. Syst. Evol. Microbiol.">
        <title>Sulfuracidifex tepidarius gen. nov., sp. nov. and transfer of Sulfolobus metallicus Huber and Stetter 1992 to the genus Sulfuracidifex as Sulfuracidifex metallicus comb. nov.</title>
        <authorList>
            <person name="Itoh T."/>
            <person name="Miura T."/>
            <person name="Sakai H.D."/>
            <person name="Kato S."/>
            <person name="Ohkuma M."/>
            <person name="Takashina T."/>
        </authorList>
    </citation>
    <scope>NUCLEOTIDE SEQUENCE</scope>
    <source>
        <strain evidence="2 4">IC-006</strain>
        <strain evidence="3">IC-007</strain>
    </source>
</reference>
<keyword evidence="4" id="KW-1185">Reference proteome</keyword>
<feature type="transmembrane region" description="Helical" evidence="1">
    <location>
        <begin position="207"/>
        <end position="230"/>
    </location>
</feature>